<sequence length="1509" mass="163016">MDTPRQPSLQDALDALPFSFAAFAEHGRLILCNEAMRQHLGLARAEAEALDWTAFLRRLAFRGLLGDGAPEERAAEFLPFGGSPATGARLLRTAEGRALDWFHASMAGGWVAGLAEAGPRAAALQAAEAASRQASEVIAQLQTGLARFDSNGRLRRANPRYADLLGLPEGTPLEGVTLSDLLDIQIGAGEIPAEVKPAIEADFAERLSRARGSWHVERTKPDGRTIRFVNHPMPDGGWLAEVTDISEARNAEREARRRAAMHDALIEALPVGVAVYGPDRRVSLVNQAYNRILADDPIRIGENLRDIVERRARRGEFGQTDPEAAVERVLSRLDQPQGFERRRPGGGVAVHRSVPLPDGGHAMVVSDITDLQAAREEAKESASVLDTMLESTRHGIVLFDAEGKVVAANRLAAPLAGVSPDAFAPGTSIYQLREEQARRGVFGDKAETQAFLEWRGHQPLRAQDAYRRAGPSNTVIEVVTDALPDGGFVRSYTDVTALVRAEREAQARAQTLQRVLDTVRHGIIMYDAENKVVAGNGLAERLFGLPEGAVHPGITYDELRAIQVARGEHGEPESAARAMAARPALTDGESTYQRRRPDGTVVEIRTEYLPEGGCVRSVTDITALAAAQAESANRAAMLQVMLDNMRHGIMLFDAEERVVAFNRLAAELTGMGEALVVGATMAELRAAQAAAGEFGDAEGTARYVAELEGRDNRQPAQRRRRRPNGMELEATFSPVPGGGYVLTVTDVTGRVRAEEEAKQRAARMEATLNATRHSLTLYGPDHRLVSANGIAGSLVVGGDPRPLIGLTLREVMRIQLEREFPNQPEEVERELSRIMALDRSQPQRYQRRRPDGRVLDITSDPTKDGGFAVAVADVTALVRAEEEAKRRSEFLQAMVNNSRQGVLLYNKDRVLVAANRLAGELLNMPGIENRAGATGSQIMSELGPAGYYGEPGTAEAEAVETQLRGLDRSIPHRFTRALADGRVLDISSDPTPDGGIVISASDVTPLVQAEEKAQRRAQTLSAMLGNSQQGVLLYDRNGRLLQANSLAAELFSLPGLEGRIGATLEELVLEQARAGQFGVPGDPETEAQIAAVLSTDRSRSQRSTRRTADGRVMAIASDPLPDGGFVVSVSEITALVRAEEEAQRRADLLTAMLGNIRHGLAMFDRNGAIVASNSILHEMLHISAEVVAPGRTLDDMVNALRDAGEYGEGPEGAAMAEQIKRRDRSVSIRSTRQRADGTAVEVVSDPTPDGGWVVTYTDVSEDRRIRAELERAREAAEAANLAKSRFLATMSHELRTPLNAVIGFSEVLAAGADARLVPEYAGAIQEAGRHLLTLIDDILDITRAEEGRLPVAKERVDLGPLLRSACRMMSGQAEAAQLSLEVMDAPEDLPALTADTRRLRQVLLNLMSNAVKFTPAGGTVTLSAAREEGALVIDLRDTGIGIAESDMGRLFQPFAQVESSASRRYAGSGLGLYLCRVLVEAQGGTLTLESEMGKGTLARLRFPPHLLEA</sequence>
<dbReference type="SMART" id="SM00388">
    <property type="entry name" value="HisKA"/>
    <property type="match status" value="1"/>
</dbReference>
<dbReference type="EMBL" id="JAPFQI010000006">
    <property type="protein sequence ID" value="MCW8086033.1"/>
    <property type="molecule type" value="Genomic_DNA"/>
</dbReference>
<evidence type="ECO:0000256" key="2">
    <source>
        <dbReference type="ARBA" id="ARBA00012438"/>
    </source>
</evidence>
<dbReference type="InterPro" id="IPR036097">
    <property type="entry name" value="HisK_dim/P_sf"/>
</dbReference>
<organism evidence="9 10">
    <name type="scientific">Sabulicella glaciei</name>
    <dbReference type="NCBI Taxonomy" id="2984948"/>
    <lineage>
        <taxon>Bacteria</taxon>
        <taxon>Pseudomonadati</taxon>
        <taxon>Pseudomonadota</taxon>
        <taxon>Alphaproteobacteria</taxon>
        <taxon>Acetobacterales</taxon>
        <taxon>Acetobacteraceae</taxon>
        <taxon>Sabulicella</taxon>
    </lineage>
</organism>
<dbReference type="RefSeq" id="WP_301590002.1">
    <property type="nucleotide sequence ID" value="NZ_JAPFQI010000006.1"/>
</dbReference>
<dbReference type="PANTHER" id="PTHR43047">
    <property type="entry name" value="TWO-COMPONENT HISTIDINE PROTEIN KINASE"/>
    <property type="match status" value="1"/>
</dbReference>
<dbReference type="InterPro" id="IPR005467">
    <property type="entry name" value="His_kinase_dom"/>
</dbReference>
<dbReference type="Pfam" id="PF02518">
    <property type="entry name" value="HATPase_c"/>
    <property type="match status" value="1"/>
</dbReference>
<dbReference type="Pfam" id="PF00512">
    <property type="entry name" value="HisKA"/>
    <property type="match status" value="1"/>
</dbReference>
<dbReference type="SUPFAM" id="SSF47384">
    <property type="entry name" value="Homodimeric domain of signal transducing histidine kinase"/>
    <property type="match status" value="1"/>
</dbReference>
<name>A0ABT3NVX0_9PROT</name>
<gene>
    <name evidence="9" type="ORF">OF850_10375</name>
</gene>
<accession>A0ABT3NVX0</accession>
<dbReference type="NCBIfam" id="TIGR00229">
    <property type="entry name" value="sensory_box"/>
    <property type="match status" value="1"/>
</dbReference>
<dbReference type="Gene3D" id="3.30.450.20">
    <property type="entry name" value="PAS domain"/>
    <property type="match status" value="9"/>
</dbReference>
<dbReference type="PROSITE" id="PS50109">
    <property type="entry name" value="HIS_KIN"/>
    <property type="match status" value="1"/>
</dbReference>
<dbReference type="Pfam" id="PF12860">
    <property type="entry name" value="PAS_7"/>
    <property type="match status" value="9"/>
</dbReference>
<dbReference type="PRINTS" id="PR00344">
    <property type="entry name" value="BCTRLSENSOR"/>
</dbReference>
<dbReference type="InterPro" id="IPR003594">
    <property type="entry name" value="HATPase_dom"/>
</dbReference>
<protein>
    <recommendedName>
        <fullName evidence="2">histidine kinase</fullName>
        <ecNumber evidence="2">2.7.13.3</ecNumber>
    </recommendedName>
</protein>
<evidence type="ECO:0000259" key="7">
    <source>
        <dbReference type="PROSITE" id="PS50109"/>
    </source>
</evidence>
<reference evidence="9 10" key="1">
    <citation type="submission" date="2022-10" db="EMBL/GenBank/DDBJ databases">
        <title>Roseococcus glaciei nov., sp. nov., isolated from glacier.</title>
        <authorList>
            <person name="Liu Q."/>
            <person name="Xin Y.-H."/>
        </authorList>
    </citation>
    <scope>NUCLEOTIDE SEQUENCE [LARGE SCALE GENOMIC DNA]</scope>
    <source>
        <strain evidence="9 10">MDT2-1-1</strain>
    </source>
</reference>
<dbReference type="SUPFAM" id="SSF55785">
    <property type="entry name" value="PYP-like sensor domain (PAS domain)"/>
    <property type="match status" value="9"/>
</dbReference>
<dbReference type="SMART" id="SM00387">
    <property type="entry name" value="HATPase_c"/>
    <property type="match status" value="1"/>
</dbReference>
<feature type="domain" description="Histidine kinase" evidence="7">
    <location>
        <begin position="1289"/>
        <end position="1506"/>
    </location>
</feature>
<dbReference type="SMART" id="SM00091">
    <property type="entry name" value="PAS"/>
    <property type="match status" value="10"/>
</dbReference>
<dbReference type="SUPFAM" id="SSF55874">
    <property type="entry name" value="ATPase domain of HSP90 chaperone/DNA topoisomerase II/histidine kinase"/>
    <property type="match status" value="1"/>
</dbReference>
<feature type="region of interest" description="Disordered" evidence="6">
    <location>
        <begin position="840"/>
        <end position="859"/>
    </location>
</feature>
<evidence type="ECO:0000256" key="5">
    <source>
        <dbReference type="ARBA" id="ARBA00022777"/>
    </source>
</evidence>
<evidence type="ECO:0000256" key="1">
    <source>
        <dbReference type="ARBA" id="ARBA00000085"/>
    </source>
</evidence>
<dbReference type="Gene3D" id="1.10.287.130">
    <property type="match status" value="1"/>
</dbReference>
<dbReference type="InterPro" id="IPR035965">
    <property type="entry name" value="PAS-like_dom_sf"/>
</dbReference>
<feature type="domain" description="PAS" evidence="8">
    <location>
        <begin position="508"/>
        <end position="545"/>
    </location>
</feature>
<evidence type="ECO:0000256" key="6">
    <source>
        <dbReference type="SAM" id="MobiDB-lite"/>
    </source>
</evidence>
<evidence type="ECO:0000313" key="10">
    <source>
        <dbReference type="Proteomes" id="UP001526430"/>
    </source>
</evidence>
<dbReference type="EC" id="2.7.13.3" evidence="2"/>
<comment type="catalytic activity">
    <reaction evidence="1">
        <text>ATP + protein L-histidine = ADP + protein N-phospho-L-histidine.</text>
        <dbReference type="EC" id="2.7.13.3"/>
    </reaction>
</comment>
<keyword evidence="5" id="KW-0418">Kinase</keyword>
<dbReference type="CDD" id="cd16922">
    <property type="entry name" value="HATPase_EvgS-ArcB-TorS-like"/>
    <property type="match status" value="1"/>
</dbReference>
<dbReference type="Gene3D" id="3.30.565.10">
    <property type="entry name" value="Histidine kinase-like ATPase, C-terminal domain"/>
    <property type="match status" value="1"/>
</dbReference>
<dbReference type="PROSITE" id="PS50112">
    <property type="entry name" value="PAS"/>
    <property type="match status" value="3"/>
</dbReference>
<keyword evidence="3" id="KW-0597">Phosphoprotein</keyword>
<dbReference type="Proteomes" id="UP001526430">
    <property type="component" value="Unassembled WGS sequence"/>
</dbReference>
<dbReference type="InterPro" id="IPR036890">
    <property type="entry name" value="HATPase_C_sf"/>
</dbReference>
<dbReference type="InterPro" id="IPR000014">
    <property type="entry name" value="PAS"/>
</dbReference>
<feature type="domain" description="PAS" evidence="8">
    <location>
        <begin position="381"/>
        <end position="421"/>
    </location>
</feature>
<keyword evidence="4" id="KW-0808">Transferase</keyword>
<evidence type="ECO:0000259" key="8">
    <source>
        <dbReference type="PROSITE" id="PS50112"/>
    </source>
</evidence>
<evidence type="ECO:0000313" key="9">
    <source>
        <dbReference type="EMBL" id="MCW8086033.1"/>
    </source>
</evidence>
<keyword evidence="10" id="KW-1185">Reference proteome</keyword>
<evidence type="ECO:0000256" key="3">
    <source>
        <dbReference type="ARBA" id="ARBA00022553"/>
    </source>
</evidence>
<dbReference type="CDD" id="cd00082">
    <property type="entry name" value="HisKA"/>
    <property type="match status" value="1"/>
</dbReference>
<dbReference type="InterPro" id="IPR003661">
    <property type="entry name" value="HisK_dim/P_dom"/>
</dbReference>
<comment type="caution">
    <text evidence="9">The sequence shown here is derived from an EMBL/GenBank/DDBJ whole genome shotgun (WGS) entry which is preliminary data.</text>
</comment>
<proteinExistence type="predicted"/>
<feature type="domain" description="PAS" evidence="8">
    <location>
        <begin position="634"/>
        <end position="678"/>
    </location>
</feature>
<dbReference type="InterPro" id="IPR004358">
    <property type="entry name" value="Sig_transdc_His_kin-like_C"/>
</dbReference>
<evidence type="ECO:0000256" key="4">
    <source>
        <dbReference type="ARBA" id="ARBA00022679"/>
    </source>
</evidence>
<dbReference type="Pfam" id="PF13188">
    <property type="entry name" value="PAS_8"/>
    <property type="match status" value="1"/>
</dbReference>